<dbReference type="Pfam" id="PF14849">
    <property type="entry name" value="YidC_periplas"/>
    <property type="match status" value="1"/>
</dbReference>
<dbReference type="GO" id="GO:0051205">
    <property type="term" value="P:protein insertion into membrane"/>
    <property type="evidence" value="ECO:0007669"/>
    <property type="project" value="TreeGrafter"/>
</dbReference>
<protein>
    <recommendedName>
        <fullName evidence="3 13">Membrane protein insertase YidC</fullName>
    </recommendedName>
    <alternativeName>
        <fullName evidence="12 13">Foldase YidC</fullName>
    </alternativeName>
    <alternativeName>
        <fullName evidence="11 13">Membrane integrase YidC</fullName>
    </alternativeName>
    <alternativeName>
        <fullName evidence="13">Membrane protein YidC</fullName>
    </alternativeName>
</protein>
<dbReference type="CDD" id="cd19961">
    <property type="entry name" value="EcYidC-like_peri"/>
    <property type="match status" value="1"/>
</dbReference>
<dbReference type="RefSeq" id="WP_151169642.1">
    <property type="nucleotide sequence ID" value="NZ_WACR01000011.1"/>
</dbReference>
<evidence type="ECO:0000256" key="5">
    <source>
        <dbReference type="ARBA" id="ARBA00022475"/>
    </source>
</evidence>
<organism evidence="17 18">
    <name type="scientific">Salibacter halophilus</name>
    <dbReference type="NCBI Taxonomy" id="1803916"/>
    <lineage>
        <taxon>Bacteria</taxon>
        <taxon>Pseudomonadati</taxon>
        <taxon>Bacteroidota</taxon>
        <taxon>Flavobacteriia</taxon>
        <taxon>Flavobacteriales</taxon>
        <taxon>Salibacteraceae</taxon>
        <taxon>Salibacter</taxon>
    </lineage>
</organism>
<keyword evidence="18" id="KW-1185">Reference proteome</keyword>
<dbReference type="InterPro" id="IPR038221">
    <property type="entry name" value="YidC_periplasmic_sf"/>
</dbReference>
<dbReference type="NCBIfam" id="TIGR03592">
    <property type="entry name" value="yidC_oxa1_cterm"/>
    <property type="match status" value="1"/>
</dbReference>
<evidence type="ECO:0000313" key="18">
    <source>
        <dbReference type="Proteomes" id="UP000435357"/>
    </source>
</evidence>
<dbReference type="GO" id="GO:0032977">
    <property type="term" value="F:membrane insertase activity"/>
    <property type="evidence" value="ECO:0007669"/>
    <property type="project" value="InterPro"/>
</dbReference>
<evidence type="ECO:0000256" key="3">
    <source>
        <dbReference type="ARBA" id="ARBA00015325"/>
    </source>
</evidence>
<dbReference type="PANTHER" id="PTHR12428">
    <property type="entry name" value="OXA1"/>
    <property type="match status" value="1"/>
</dbReference>
<dbReference type="Pfam" id="PF02096">
    <property type="entry name" value="60KD_IMP"/>
    <property type="match status" value="1"/>
</dbReference>
<dbReference type="InterPro" id="IPR047196">
    <property type="entry name" value="YidC_ALB_C"/>
</dbReference>
<dbReference type="InterPro" id="IPR001708">
    <property type="entry name" value="YidC/ALB3/OXA1/COX18"/>
</dbReference>
<keyword evidence="7 13" id="KW-0653">Protein transport</keyword>
<keyword evidence="8 13" id="KW-1133">Transmembrane helix</keyword>
<feature type="compositionally biased region" description="Polar residues" evidence="14">
    <location>
        <begin position="56"/>
        <end position="71"/>
    </location>
</feature>
<evidence type="ECO:0000259" key="15">
    <source>
        <dbReference type="Pfam" id="PF02096"/>
    </source>
</evidence>
<feature type="domain" description="Membrane insertase YidC N-terminal" evidence="16">
    <location>
        <begin position="106"/>
        <end position="359"/>
    </location>
</feature>
<dbReference type="Proteomes" id="UP000435357">
    <property type="component" value="Unassembled WGS sequence"/>
</dbReference>
<keyword evidence="9 13" id="KW-0472">Membrane</keyword>
<evidence type="ECO:0000256" key="11">
    <source>
        <dbReference type="ARBA" id="ARBA00033245"/>
    </source>
</evidence>
<dbReference type="InterPro" id="IPR028055">
    <property type="entry name" value="YidC/Oxa/ALB_C"/>
</dbReference>
<dbReference type="EMBL" id="WACR01000011">
    <property type="protein sequence ID" value="KAB1062686.1"/>
    <property type="molecule type" value="Genomic_DNA"/>
</dbReference>
<comment type="subunit">
    <text evidence="13">Interacts with the Sec translocase complex via SecD. Specifically interacts with transmembrane segments of nascent integral membrane proteins during membrane integration.</text>
</comment>
<keyword evidence="10 13" id="KW-0143">Chaperone</keyword>
<keyword evidence="5 13" id="KW-1003">Cell membrane</keyword>
<dbReference type="AlphaFoldDB" id="A0A6N6M4L5"/>
<dbReference type="NCBIfam" id="TIGR03593">
    <property type="entry name" value="yidC_nterm"/>
    <property type="match status" value="1"/>
</dbReference>
<reference evidence="17 18" key="1">
    <citation type="submission" date="2019-09" db="EMBL/GenBank/DDBJ databases">
        <title>Genomes of Cryomorphaceae.</title>
        <authorList>
            <person name="Bowman J.P."/>
        </authorList>
    </citation>
    <scope>NUCLEOTIDE SEQUENCE [LARGE SCALE GENOMIC DNA]</scope>
    <source>
        <strain evidence="17 18">KCTC 52047</strain>
    </source>
</reference>
<keyword evidence="4 13" id="KW-0813">Transport</keyword>
<evidence type="ECO:0000256" key="14">
    <source>
        <dbReference type="SAM" id="MobiDB-lite"/>
    </source>
</evidence>
<dbReference type="PRINTS" id="PR00701">
    <property type="entry name" value="60KDINNERMP"/>
</dbReference>
<proteinExistence type="inferred from homology"/>
<feature type="transmembrane region" description="Helical" evidence="13">
    <location>
        <begin position="440"/>
        <end position="461"/>
    </location>
</feature>
<evidence type="ECO:0000256" key="12">
    <source>
        <dbReference type="ARBA" id="ARBA00033342"/>
    </source>
</evidence>
<evidence type="ECO:0000256" key="10">
    <source>
        <dbReference type="ARBA" id="ARBA00023186"/>
    </source>
</evidence>
<comment type="subcellular location">
    <subcellularLocation>
        <location evidence="1">Cell inner membrane</location>
        <topology evidence="1">Multi-pass membrane protein</topology>
    </subcellularLocation>
    <subcellularLocation>
        <location evidence="13">Cell membrane</location>
        <topology evidence="13">Multi-pass membrane protein</topology>
    </subcellularLocation>
</comment>
<evidence type="ECO:0000256" key="9">
    <source>
        <dbReference type="ARBA" id="ARBA00023136"/>
    </source>
</evidence>
<sequence length="623" mass="71480">MDRNAVIGLLVIGAILLGWQFWMQPSDAEMEAMRKKQDSIEAVEAKERVDQKAKQEASQSEPKAGQSAQVQDTIQKANNDSVVSVLNEQKYGSLAPFGSGEKEYFTLENERVIVKFSNKGAVPVEAQLKNYTTYDSLPLMLFTENHNTLNLQFDHQNRKINSTELFFDVEQPSDSQLVFSMKDATGAALTINYTLGANDNMLEFSMNRQNIATNDLLVNWNQLAPKSEKAVDNERQYTTIYYKLYGDDVDNLTTMGDEDSESPEEDLKWISFKQQFFSTTLIAEDKFKATNSNLAYNTAKSDEFTKDMSATFTIPAGNNGNFKMYLGPTKYSILKKYDLDLEDQVELGWALFRWMNQILIIPTFNFLSSFNIHIGLVILILTLFIKTLLFPITYKTYLSSAKQRAIKPEIEEINKKYGEKDQMKKQQETMALYQKTGVNPFAGCIPMLIQLPILIAMFRFFPASIELRQKSFLWADDLSSYDVLFDLPFDIPLYGDHVSGLTILMAISMFLTSKYNMQSASMGGGNAQAKQIQAIMIYFMPVMLLFWFNNYSAGLSLYYFTANMTTLGQQFVIRKFFINEDKIRAKIEENKKKPKKKSKFQQRLQDMQDQQQQASNRKMRRNK</sequence>
<evidence type="ECO:0000256" key="8">
    <source>
        <dbReference type="ARBA" id="ARBA00022989"/>
    </source>
</evidence>
<dbReference type="InterPro" id="IPR028053">
    <property type="entry name" value="Membr_insert_YidC_N"/>
</dbReference>
<evidence type="ECO:0000259" key="16">
    <source>
        <dbReference type="Pfam" id="PF14849"/>
    </source>
</evidence>
<feature type="region of interest" description="Disordered" evidence="14">
    <location>
        <begin position="45"/>
        <end position="71"/>
    </location>
</feature>
<dbReference type="HAMAP" id="MF_01810">
    <property type="entry name" value="YidC_type1"/>
    <property type="match status" value="1"/>
</dbReference>
<evidence type="ECO:0000256" key="13">
    <source>
        <dbReference type="HAMAP-Rule" id="MF_01810"/>
    </source>
</evidence>
<feature type="transmembrane region" description="Helical" evidence="13">
    <location>
        <begin position="491"/>
        <end position="511"/>
    </location>
</feature>
<name>A0A6N6M4L5_9FLAO</name>
<feature type="compositionally biased region" description="Basic and acidic residues" evidence="14">
    <location>
        <begin position="45"/>
        <end position="55"/>
    </location>
</feature>
<dbReference type="PANTHER" id="PTHR12428:SF65">
    <property type="entry name" value="CYTOCHROME C OXIDASE ASSEMBLY PROTEIN COX18, MITOCHONDRIAL"/>
    <property type="match status" value="1"/>
</dbReference>
<feature type="compositionally biased region" description="Low complexity" evidence="14">
    <location>
        <begin position="601"/>
        <end position="613"/>
    </location>
</feature>
<evidence type="ECO:0000256" key="7">
    <source>
        <dbReference type="ARBA" id="ARBA00022927"/>
    </source>
</evidence>
<feature type="transmembrane region" description="Helical" evidence="13">
    <location>
        <begin position="372"/>
        <end position="394"/>
    </location>
</feature>
<feature type="transmembrane region" description="Helical" evidence="13">
    <location>
        <begin position="557"/>
        <end position="577"/>
    </location>
</feature>
<dbReference type="InterPro" id="IPR019998">
    <property type="entry name" value="Membr_insert_YidC"/>
</dbReference>
<comment type="similarity">
    <text evidence="2 13">Belongs to the OXA1/ALB3/YidC family. Type 1 subfamily.</text>
</comment>
<comment type="caution">
    <text evidence="17">The sequence shown here is derived from an EMBL/GenBank/DDBJ whole genome shotgun (WGS) entry which is preliminary data.</text>
</comment>
<accession>A0A6N6M4L5</accession>
<dbReference type="Gene3D" id="2.70.98.90">
    <property type="match status" value="1"/>
</dbReference>
<feature type="transmembrane region" description="Helical" evidence="13">
    <location>
        <begin position="532"/>
        <end position="551"/>
    </location>
</feature>
<evidence type="ECO:0000256" key="4">
    <source>
        <dbReference type="ARBA" id="ARBA00022448"/>
    </source>
</evidence>
<dbReference type="NCBIfam" id="NF002356">
    <property type="entry name" value="PRK01318.2-3"/>
    <property type="match status" value="1"/>
</dbReference>
<evidence type="ECO:0000256" key="1">
    <source>
        <dbReference type="ARBA" id="ARBA00004429"/>
    </source>
</evidence>
<feature type="domain" description="Membrane insertase YidC/Oxa/ALB C-terminal" evidence="15">
    <location>
        <begin position="375"/>
        <end position="575"/>
    </location>
</feature>
<evidence type="ECO:0000256" key="2">
    <source>
        <dbReference type="ARBA" id="ARBA00010527"/>
    </source>
</evidence>
<dbReference type="GO" id="GO:0005886">
    <property type="term" value="C:plasma membrane"/>
    <property type="evidence" value="ECO:0007669"/>
    <property type="project" value="UniProtKB-SubCell"/>
</dbReference>
<dbReference type="GO" id="GO:0015031">
    <property type="term" value="P:protein transport"/>
    <property type="evidence" value="ECO:0007669"/>
    <property type="project" value="UniProtKB-KW"/>
</dbReference>
<comment type="function">
    <text evidence="13">Required for the insertion and/or proper folding and/or complex formation of integral membrane proteins into the membrane. Involved in integration of membrane proteins that insert both dependently and independently of the Sec translocase complex, as well as at least some lipoproteins. Aids folding of multispanning membrane proteins.</text>
</comment>
<dbReference type="CDD" id="cd20070">
    <property type="entry name" value="5TM_YidC_Alb3"/>
    <property type="match status" value="1"/>
</dbReference>
<dbReference type="OrthoDB" id="9780552at2"/>
<feature type="region of interest" description="Disordered" evidence="14">
    <location>
        <begin position="588"/>
        <end position="623"/>
    </location>
</feature>
<evidence type="ECO:0000256" key="6">
    <source>
        <dbReference type="ARBA" id="ARBA00022692"/>
    </source>
</evidence>
<gene>
    <name evidence="13 17" type="primary">yidC</name>
    <name evidence="17" type="ORF">F3059_12125</name>
</gene>
<evidence type="ECO:0000313" key="17">
    <source>
        <dbReference type="EMBL" id="KAB1062686.1"/>
    </source>
</evidence>
<keyword evidence="6 13" id="KW-0812">Transmembrane</keyword>